<dbReference type="Pfam" id="PF13177">
    <property type="entry name" value="DNA_pol3_delta2"/>
    <property type="match status" value="1"/>
</dbReference>
<dbReference type="InterPro" id="IPR027417">
    <property type="entry name" value="P-loop_NTPase"/>
</dbReference>
<organism evidence="1 2">
    <name type="scientific">Lactobacillus rodentium</name>
    <dbReference type="NCBI Taxonomy" id="947835"/>
    <lineage>
        <taxon>Bacteria</taxon>
        <taxon>Bacillati</taxon>
        <taxon>Bacillota</taxon>
        <taxon>Bacilli</taxon>
        <taxon>Lactobacillales</taxon>
        <taxon>Lactobacillaceae</taxon>
        <taxon>Lactobacillus</taxon>
    </lineage>
</organism>
<gene>
    <name evidence="1" type="primary">holB</name>
    <name evidence="1" type="ORF">LrDSM24759_02030</name>
</gene>
<keyword evidence="2" id="KW-1185">Reference proteome</keyword>
<protein>
    <submittedName>
        <fullName evidence="1">DNA polymerase III subunit delta</fullName>
    </submittedName>
</protein>
<dbReference type="RefSeq" id="WP_117117586.1">
    <property type="nucleotide sequence ID" value="NZ_BFBY01000001.1"/>
</dbReference>
<reference evidence="2" key="1">
    <citation type="submission" date="2018-03" db="EMBL/GenBank/DDBJ databases">
        <title>New taxa in the Lactobacillus gasseri group.</title>
        <authorList>
            <person name="Tanizawa Y."/>
            <person name="Tohno M."/>
            <person name="Endo A."/>
            <person name="Arita M."/>
        </authorList>
    </citation>
    <scope>NUCLEOTIDE SEQUENCE [LARGE SCALE GENOMIC DNA]</scope>
    <source>
        <strain evidence="2">DSM 24759</strain>
    </source>
</reference>
<accession>A0A2Z6TRE4</accession>
<dbReference type="PANTHER" id="PTHR11669">
    <property type="entry name" value="REPLICATION FACTOR C / DNA POLYMERASE III GAMMA-TAU SUBUNIT"/>
    <property type="match status" value="1"/>
</dbReference>
<dbReference type="Gene3D" id="3.40.50.300">
    <property type="entry name" value="P-loop containing nucleotide triphosphate hydrolases"/>
    <property type="match status" value="1"/>
</dbReference>
<dbReference type="OrthoDB" id="9810148at2"/>
<evidence type="ECO:0000313" key="2">
    <source>
        <dbReference type="Proteomes" id="UP000257317"/>
    </source>
</evidence>
<dbReference type="SUPFAM" id="SSF52540">
    <property type="entry name" value="P-loop containing nucleoside triphosphate hydrolases"/>
    <property type="match status" value="1"/>
</dbReference>
<comment type="caution">
    <text evidence="1">The sequence shown here is derived from an EMBL/GenBank/DDBJ whole genome shotgun (WGS) entry which is preliminary data.</text>
</comment>
<sequence>MIDLKKADAAQVTFLNDAYQHNKVAHAYLFVDPIQEAGIATAYWLACRFLCSGENKPDGTCNNCQRILSGNHPDVFLVKLDGKQSLSIDQIRPLKAELAKSPIEGSRRFFIIENAEKLTLAANNALLNLLEEPVAPVVTILVTNNENQILPTVRSRTQILHFEEEVQNNRAVELLEYGLNSNEIAELTNSEKIEQETKYFYQEIKEKDNLALVRAHHLAETNSTAEQKFIFFILKKLALAELQKDTTRLAATKLLDLLMQCDQMRASNVSFRNCLDYLVLKY</sequence>
<dbReference type="PANTHER" id="PTHR11669:SF8">
    <property type="entry name" value="DNA POLYMERASE III SUBUNIT DELTA"/>
    <property type="match status" value="1"/>
</dbReference>
<proteinExistence type="predicted"/>
<dbReference type="Proteomes" id="UP000257317">
    <property type="component" value="Unassembled WGS sequence"/>
</dbReference>
<dbReference type="InterPro" id="IPR050238">
    <property type="entry name" value="DNA_Rep/Repair_Clamp_Loader"/>
</dbReference>
<name>A0A2Z6TRE4_9LACO</name>
<dbReference type="EMBL" id="BFBY01000001">
    <property type="protein sequence ID" value="GBG04289.1"/>
    <property type="molecule type" value="Genomic_DNA"/>
</dbReference>
<evidence type="ECO:0000313" key="1">
    <source>
        <dbReference type="EMBL" id="GBG04289.1"/>
    </source>
</evidence>
<dbReference type="GO" id="GO:0006261">
    <property type="term" value="P:DNA-templated DNA replication"/>
    <property type="evidence" value="ECO:0007669"/>
    <property type="project" value="TreeGrafter"/>
</dbReference>
<dbReference type="AlphaFoldDB" id="A0A2Z6TRE4"/>